<keyword evidence="1" id="KW-0862">Zinc</keyword>
<dbReference type="Proteomes" id="UP001348817">
    <property type="component" value="Plasmid pFA4"/>
</dbReference>
<keyword evidence="1" id="KW-0863">Zinc-finger</keyword>
<accession>A0AAU9CWA4</accession>
<evidence type="ECO:0000313" key="3">
    <source>
        <dbReference type="EMBL" id="BDD12273.1"/>
    </source>
</evidence>
<dbReference type="PROSITE" id="PS50966">
    <property type="entry name" value="ZF_SWIM"/>
    <property type="match status" value="1"/>
</dbReference>
<keyword evidence="3" id="KW-0614">Plasmid</keyword>
<keyword evidence="1" id="KW-0479">Metal-binding</keyword>
<dbReference type="EMBL" id="AP025318">
    <property type="protein sequence ID" value="BDD12273.1"/>
    <property type="molecule type" value="Genomic_DNA"/>
</dbReference>
<keyword evidence="4" id="KW-1185">Reference proteome</keyword>
<protein>
    <recommendedName>
        <fullName evidence="2">SWIM-type domain-containing protein</fullName>
    </recommendedName>
</protein>
<geneLocation type="plasmid" evidence="3 4">
    <name>pFA4</name>
</geneLocation>
<evidence type="ECO:0000313" key="4">
    <source>
        <dbReference type="Proteomes" id="UP001348817"/>
    </source>
</evidence>
<name>A0AAU9CWA4_9BACT</name>
<dbReference type="KEGG" id="fax:FUAX_47050"/>
<dbReference type="RefSeq" id="WP_338395631.1">
    <property type="nucleotide sequence ID" value="NZ_AP025318.1"/>
</dbReference>
<feature type="domain" description="SWIM-type" evidence="2">
    <location>
        <begin position="50"/>
        <end position="87"/>
    </location>
</feature>
<reference evidence="3 4" key="1">
    <citation type="submission" date="2021-12" db="EMBL/GenBank/DDBJ databases">
        <title>Genome sequencing of bacteria with rrn-lacking chromosome and rrn-plasmid.</title>
        <authorList>
            <person name="Anda M."/>
            <person name="Iwasaki W."/>
        </authorList>
    </citation>
    <scope>NUCLEOTIDE SEQUENCE [LARGE SCALE GENOMIC DNA]</scope>
    <source>
        <strain evidence="3 4">DSM 100852</strain>
        <plasmid evidence="3 4">pFA4</plasmid>
    </source>
</reference>
<proteinExistence type="predicted"/>
<gene>
    <name evidence="3" type="ORF">FUAX_47050</name>
</gene>
<evidence type="ECO:0000256" key="1">
    <source>
        <dbReference type="PROSITE-ProRule" id="PRU00325"/>
    </source>
</evidence>
<evidence type="ECO:0000259" key="2">
    <source>
        <dbReference type="PROSITE" id="PS50966"/>
    </source>
</evidence>
<sequence length="570" mass="67057">MNLDNFESKIDRKILLRGEDYFYEAMVREVIPLGGNRWKIKVEGSEYNPYTVTVELDGREIKSSYCDCPYDWGDVCKHEVAAYYELSESLGEYQELNKTAKEKGSSDDWLDKVDTSLLKEFLRDRMRRDLDLRNALKAEFMDSSQEPSDIVAEFMAVIEGIYREQRTYDNGYDQYYYEDDYGFDPSDEVEESINFLRRHQKISGERCAEALFEAIEYIGDQNEYACETISMSVLVDYLFELIDNGDVGTKTILFAKARKMMGANSGGLSSRQCLDILSKCAHNEALLDEVEEIFRKEIKITKENHYREYELTKVVMMYHGVLIRHKRQKEADALLRENARLDQVKQLFFIQALEDKKYNEALSIADNAIEDINTFNREGNLLTWLGNKRDVQENIGDRLGRLETMKSIVFVDTSPYSCIIEIKNDYPDQWKQVRDEIIRGFKSERKLNRLYFSKVKKYLDLLYNEDLWDQLWEELTIFSDIKTLKTYISASRHFPKKFGPLYLTQCVKRMDNASSREKYREIAQDLKLFADQSEEYCEEAVNLAISMEQQYKRRRAMIEELRIVTSLGNR</sequence>
<dbReference type="AlphaFoldDB" id="A0AAU9CWA4"/>
<organism evidence="3 4">
    <name type="scientific">Fulvitalea axinellae</name>
    <dbReference type="NCBI Taxonomy" id="1182444"/>
    <lineage>
        <taxon>Bacteria</taxon>
        <taxon>Pseudomonadati</taxon>
        <taxon>Bacteroidota</taxon>
        <taxon>Cytophagia</taxon>
        <taxon>Cytophagales</taxon>
        <taxon>Persicobacteraceae</taxon>
        <taxon>Fulvitalea</taxon>
    </lineage>
</organism>
<dbReference type="InterPro" id="IPR007527">
    <property type="entry name" value="Znf_SWIM"/>
</dbReference>
<dbReference type="GO" id="GO:0008270">
    <property type="term" value="F:zinc ion binding"/>
    <property type="evidence" value="ECO:0007669"/>
    <property type="project" value="UniProtKB-KW"/>
</dbReference>